<name>A0ABU7DSP5_9TELE</name>
<evidence type="ECO:0000256" key="1">
    <source>
        <dbReference type="SAM" id="MobiDB-lite"/>
    </source>
</evidence>
<sequence>VSLEIFGYFPPFLSYNNTDAFVRSCDPRILVTEVRLHQERGLHQCHESGFPPTFFRRQRGWGGPGTGSVEDFFQLGGIGPSEEAQATEAGSYLSKEKSM</sequence>
<dbReference type="EMBL" id="JAHUTJ010033167">
    <property type="protein sequence ID" value="MED6276838.1"/>
    <property type="molecule type" value="Genomic_DNA"/>
</dbReference>
<accession>A0ABU7DSP5</accession>
<feature type="region of interest" description="Disordered" evidence="1">
    <location>
        <begin position="79"/>
        <end position="99"/>
    </location>
</feature>
<evidence type="ECO:0000313" key="2">
    <source>
        <dbReference type="EMBL" id="MED6276838.1"/>
    </source>
</evidence>
<comment type="caution">
    <text evidence="2">The sequence shown here is derived from an EMBL/GenBank/DDBJ whole genome shotgun (WGS) entry which is preliminary data.</text>
</comment>
<proteinExistence type="predicted"/>
<feature type="non-terminal residue" evidence="2">
    <location>
        <position position="1"/>
    </location>
</feature>
<keyword evidence="3" id="KW-1185">Reference proteome</keyword>
<gene>
    <name evidence="2" type="ORF">CHARACLAT_007031</name>
</gene>
<dbReference type="Proteomes" id="UP001352852">
    <property type="component" value="Unassembled WGS sequence"/>
</dbReference>
<reference evidence="2 3" key="1">
    <citation type="submission" date="2021-06" db="EMBL/GenBank/DDBJ databases">
        <authorList>
            <person name="Palmer J.M."/>
        </authorList>
    </citation>
    <scope>NUCLEOTIDE SEQUENCE [LARGE SCALE GENOMIC DNA]</scope>
    <source>
        <strain evidence="2 3">CL_MEX2019</strain>
        <tissue evidence="2">Muscle</tissue>
    </source>
</reference>
<protein>
    <submittedName>
        <fullName evidence="2">Uncharacterized protein</fullName>
    </submittedName>
</protein>
<organism evidence="2 3">
    <name type="scientific">Characodon lateralis</name>
    <dbReference type="NCBI Taxonomy" id="208331"/>
    <lineage>
        <taxon>Eukaryota</taxon>
        <taxon>Metazoa</taxon>
        <taxon>Chordata</taxon>
        <taxon>Craniata</taxon>
        <taxon>Vertebrata</taxon>
        <taxon>Euteleostomi</taxon>
        <taxon>Actinopterygii</taxon>
        <taxon>Neopterygii</taxon>
        <taxon>Teleostei</taxon>
        <taxon>Neoteleostei</taxon>
        <taxon>Acanthomorphata</taxon>
        <taxon>Ovalentaria</taxon>
        <taxon>Atherinomorphae</taxon>
        <taxon>Cyprinodontiformes</taxon>
        <taxon>Goodeidae</taxon>
        <taxon>Characodon</taxon>
    </lineage>
</organism>
<evidence type="ECO:0000313" key="3">
    <source>
        <dbReference type="Proteomes" id="UP001352852"/>
    </source>
</evidence>